<feature type="transmembrane region" description="Helical" evidence="8">
    <location>
        <begin position="489"/>
        <end position="511"/>
    </location>
</feature>
<reference evidence="12 13" key="1">
    <citation type="submission" date="2019-02" db="EMBL/GenBank/DDBJ databases">
        <title>Deep-cultivation of Planctomycetes and their phenomic and genomic characterization uncovers novel biology.</title>
        <authorList>
            <person name="Wiegand S."/>
            <person name="Jogler M."/>
            <person name="Boedeker C."/>
            <person name="Pinto D."/>
            <person name="Vollmers J."/>
            <person name="Rivas-Marin E."/>
            <person name="Kohn T."/>
            <person name="Peeters S.H."/>
            <person name="Heuer A."/>
            <person name="Rast P."/>
            <person name="Oberbeckmann S."/>
            <person name="Bunk B."/>
            <person name="Jeske O."/>
            <person name="Meyerdierks A."/>
            <person name="Storesund J.E."/>
            <person name="Kallscheuer N."/>
            <person name="Luecker S."/>
            <person name="Lage O.M."/>
            <person name="Pohl T."/>
            <person name="Merkel B.J."/>
            <person name="Hornburger P."/>
            <person name="Mueller R.-W."/>
            <person name="Bruemmer F."/>
            <person name="Labrenz M."/>
            <person name="Spormann A.M."/>
            <person name="Op Den Camp H."/>
            <person name="Overmann J."/>
            <person name="Amann R."/>
            <person name="Jetten M.S.M."/>
            <person name="Mascher T."/>
            <person name="Medema M.H."/>
            <person name="Devos D.P."/>
            <person name="Kaster A.-K."/>
            <person name="Ovreas L."/>
            <person name="Rohde M."/>
            <person name="Galperin M.Y."/>
            <person name="Jogler C."/>
        </authorList>
    </citation>
    <scope>NUCLEOTIDE SEQUENCE [LARGE SCALE GENOMIC DNA]</scope>
    <source>
        <strain evidence="12 13">Pan14r</strain>
    </source>
</reference>
<evidence type="ECO:0000259" key="10">
    <source>
        <dbReference type="Pfam" id="PF12794"/>
    </source>
</evidence>
<name>A0A5C5XY36_9PLAN</name>
<dbReference type="Pfam" id="PF21082">
    <property type="entry name" value="MS_channel_3rd"/>
    <property type="match status" value="1"/>
</dbReference>
<feature type="transmembrane region" description="Helical" evidence="8">
    <location>
        <begin position="875"/>
        <end position="891"/>
    </location>
</feature>
<protein>
    <submittedName>
        <fullName evidence="12">Putative MscS family protein.1</fullName>
    </submittedName>
</protein>
<evidence type="ECO:0000313" key="12">
    <source>
        <dbReference type="EMBL" id="TWT67870.1"/>
    </source>
</evidence>
<proteinExistence type="inferred from homology"/>
<dbReference type="InterPro" id="IPR011066">
    <property type="entry name" value="MscS_channel_C_sf"/>
</dbReference>
<dbReference type="AlphaFoldDB" id="A0A5C5XY36"/>
<feature type="domain" description="Mechanosensitive ion channel MscS" evidence="9">
    <location>
        <begin position="893"/>
        <end position="958"/>
    </location>
</feature>
<feature type="transmembrane region" description="Helical" evidence="8">
    <location>
        <begin position="848"/>
        <end position="869"/>
    </location>
</feature>
<evidence type="ECO:0000256" key="2">
    <source>
        <dbReference type="ARBA" id="ARBA00008017"/>
    </source>
</evidence>
<organism evidence="12 13">
    <name type="scientific">Crateriforma conspicua</name>
    <dbReference type="NCBI Taxonomy" id="2527996"/>
    <lineage>
        <taxon>Bacteria</taxon>
        <taxon>Pseudomonadati</taxon>
        <taxon>Planctomycetota</taxon>
        <taxon>Planctomycetia</taxon>
        <taxon>Planctomycetales</taxon>
        <taxon>Planctomycetaceae</taxon>
        <taxon>Crateriforma</taxon>
    </lineage>
</organism>
<gene>
    <name evidence="12" type="ORF">Pan14r_01080</name>
</gene>
<dbReference type="Gene3D" id="2.30.30.60">
    <property type="match status" value="1"/>
</dbReference>
<feature type="compositionally biased region" description="Low complexity" evidence="7">
    <location>
        <begin position="142"/>
        <end position="159"/>
    </location>
</feature>
<dbReference type="SUPFAM" id="SSF82689">
    <property type="entry name" value="Mechanosensitive channel protein MscS (YggB), C-terminal domain"/>
    <property type="match status" value="1"/>
</dbReference>
<feature type="domain" description="Mechanosensitive ion channel MscS C-terminal" evidence="11">
    <location>
        <begin position="972"/>
        <end position="1045"/>
    </location>
</feature>
<keyword evidence="3" id="KW-1003">Cell membrane</keyword>
<sequence length="1092" mass="120770">MRPKLITLSSGLSPRPWPHTNIGRRSRRIPASGHAWALAIIVALLPDLSTAQQIIVHGPVAPPLHGQVISSTPVGRPVIVSERVISERPMRSSSSAAVTRGTQPTSGSAIVTRPIRNTTSPETNGKSTLANTRSNTTSRFGSPRSARTTRPSQSSRSSADPVAKTNPSSVNADPASYPLLPKDHREPDDWATSVYADQHLRSARDSIDRFDSIYRSGAPVIADVAYENAQFVRQWVEAARSYLRLSDQVHDADRNRRSTLHDFQEVQQKLEHHGLTPTVGLLLRHKKEQLDQWQVEHGQATFVNQALSEARQQQLKLDLVEFDGSDPIAQASRVLAKAGYRDVPDHDPLRRQVEELLDQRYAWLDSLRTAYDDYQNKLSELDSVTNASRDLADEYRALIDRHVAWIRSDDPISLGDLQNFKSGMGALFDAQRSADFGPTVERKLRDNPVAGISTLAWIIVALAIRWLAKSWLIGIGNKKRLRKTHPMRRKLYAGILTVVVATGIPSCFFLISRWLGDGIVSEATLYASSAFAAGSLVALFIEVPRQWLRAGGYLDQHVDIELERRPRAMTYLTIVGTGLVIAAYAVTLMGLMNQGMWRGSVSRIGFITAMLLVAWTLHRSFKPTGGFLEPLIEKFCGSVIHHARLLLYIAALAFPVAMIGLSALGYGFTTAEIIRRAIWTAVIAMSAAMIWPGLKFASEELWERITGMARDQADGDVIGGYADTGKVSGALGEHFLELKHHLAFLCQCGLVLAAIFGFGWLWIDVFPNADVGNPVVWTVDDVVTQTVIDADGTSSLQSSTEPRPVTAFHLVLAAATLFVAFQLAKLLPALYDALVLQRVSFDEGMEHFTFILGRVLIFGIGCLIAGRFIGLRWQTIQWLAVGLTIGLGFGLQDMVRNLFGGLIVLFEKPARLGDRITVGKVTGRVAAQRLRTTVLADDDGREVIVPNKNFVSTDVVNWMGAGRLSAVAMEVSTTRDQRPADLCRMLQELMIEQPDVLLTPAPQATLVCVGQRSQRIEVRVWVEETKSVSRYRDQMLRLIRTFLSERDLLAGNQPSQPELADVMPGGDELDHLFDDDFDTPNLSKSTRRRRPA</sequence>
<dbReference type="Gene3D" id="1.10.287.1260">
    <property type="match status" value="1"/>
</dbReference>
<accession>A0A5C5XY36</accession>
<dbReference type="InterPro" id="IPR006685">
    <property type="entry name" value="MscS_channel_2nd"/>
</dbReference>
<evidence type="ECO:0000259" key="11">
    <source>
        <dbReference type="Pfam" id="PF21082"/>
    </source>
</evidence>
<feature type="transmembrane region" description="Helical" evidence="8">
    <location>
        <begin position="807"/>
        <end position="827"/>
    </location>
</feature>
<feature type="transmembrane region" description="Helical" evidence="8">
    <location>
        <begin position="742"/>
        <end position="763"/>
    </location>
</feature>
<evidence type="ECO:0000313" key="13">
    <source>
        <dbReference type="Proteomes" id="UP000317238"/>
    </source>
</evidence>
<evidence type="ECO:0000256" key="7">
    <source>
        <dbReference type="SAM" id="MobiDB-lite"/>
    </source>
</evidence>
<dbReference type="InterPro" id="IPR010920">
    <property type="entry name" value="LSM_dom_sf"/>
</dbReference>
<evidence type="ECO:0000256" key="4">
    <source>
        <dbReference type="ARBA" id="ARBA00022692"/>
    </source>
</evidence>
<feature type="compositionally biased region" description="Polar residues" evidence="7">
    <location>
        <begin position="91"/>
        <end position="140"/>
    </location>
</feature>
<evidence type="ECO:0000256" key="5">
    <source>
        <dbReference type="ARBA" id="ARBA00022989"/>
    </source>
</evidence>
<dbReference type="InterPro" id="IPR049278">
    <property type="entry name" value="MS_channel_C"/>
</dbReference>
<comment type="subcellular location">
    <subcellularLocation>
        <location evidence="1">Cell membrane</location>
        <topology evidence="1">Multi-pass membrane protein</topology>
    </subcellularLocation>
</comment>
<feature type="domain" description="Mechanosensitive ion channel inner membrane" evidence="10">
    <location>
        <begin position="452"/>
        <end position="690"/>
    </location>
</feature>
<dbReference type="PANTHER" id="PTHR30347:SF1">
    <property type="entry name" value="MECHANOSENSITIVE CHANNEL MSCK"/>
    <property type="match status" value="1"/>
</dbReference>
<feature type="transmembrane region" description="Helical" evidence="8">
    <location>
        <begin position="449"/>
        <end position="468"/>
    </location>
</feature>
<dbReference type="InterPro" id="IPR025692">
    <property type="entry name" value="MscS_IM_dom1"/>
</dbReference>
<feature type="transmembrane region" description="Helical" evidence="8">
    <location>
        <begin position="571"/>
        <end position="591"/>
    </location>
</feature>
<evidence type="ECO:0000256" key="1">
    <source>
        <dbReference type="ARBA" id="ARBA00004651"/>
    </source>
</evidence>
<dbReference type="Proteomes" id="UP000317238">
    <property type="component" value="Unassembled WGS sequence"/>
</dbReference>
<evidence type="ECO:0000256" key="6">
    <source>
        <dbReference type="ARBA" id="ARBA00023136"/>
    </source>
</evidence>
<dbReference type="OrthoDB" id="9809206at2"/>
<keyword evidence="4 8" id="KW-0812">Transmembrane</keyword>
<feature type="transmembrane region" description="Helical" evidence="8">
    <location>
        <begin position="645"/>
        <end position="667"/>
    </location>
</feature>
<dbReference type="GO" id="GO:0008381">
    <property type="term" value="F:mechanosensitive monoatomic ion channel activity"/>
    <property type="evidence" value="ECO:0007669"/>
    <property type="project" value="UniProtKB-ARBA"/>
</dbReference>
<dbReference type="Pfam" id="PF00924">
    <property type="entry name" value="MS_channel_2nd"/>
    <property type="match status" value="1"/>
</dbReference>
<dbReference type="SUPFAM" id="SSF50182">
    <property type="entry name" value="Sm-like ribonucleoproteins"/>
    <property type="match status" value="1"/>
</dbReference>
<keyword evidence="5 8" id="KW-1133">Transmembrane helix</keyword>
<dbReference type="PANTHER" id="PTHR30347">
    <property type="entry name" value="POTASSIUM CHANNEL RELATED"/>
    <property type="match status" value="1"/>
</dbReference>
<dbReference type="EMBL" id="SJPL01000001">
    <property type="protein sequence ID" value="TWT67870.1"/>
    <property type="molecule type" value="Genomic_DNA"/>
</dbReference>
<comment type="similarity">
    <text evidence="2">Belongs to the MscS (TC 1.A.23) family.</text>
</comment>
<keyword evidence="6 8" id="KW-0472">Membrane</keyword>
<feature type="transmembrane region" description="Helical" evidence="8">
    <location>
        <begin position="597"/>
        <end position="617"/>
    </location>
</feature>
<dbReference type="InterPro" id="IPR052702">
    <property type="entry name" value="MscS-like_channel"/>
</dbReference>
<dbReference type="GO" id="GO:0005886">
    <property type="term" value="C:plasma membrane"/>
    <property type="evidence" value="ECO:0007669"/>
    <property type="project" value="UniProtKB-SubCell"/>
</dbReference>
<feature type="transmembrane region" description="Helical" evidence="8">
    <location>
        <begin position="673"/>
        <end position="694"/>
    </location>
</feature>
<evidence type="ECO:0000259" key="9">
    <source>
        <dbReference type="Pfam" id="PF00924"/>
    </source>
</evidence>
<keyword evidence="13" id="KW-1185">Reference proteome</keyword>
<evidence type="ECO:0000256" key="8">
    <source>
        <dbReference type="SAM" id="Phobius"/>
    </source>
</evidence>
<comment type="caution">
    <text evidence="12">The sequence shown here is derived from an EMBL/GenBank/DDBJ whole genome shotgun (WGS) entry which is preliminary data.</text>
</comment>
<evidence type="ECO:0000256" key="3">
    <source>
        <dbReference type="ARBA" id="ARBA00022475"/>
    </source>
</evidence>
<dbReference type="Pfam" id="PF12794">
    <property type="entry name" value="MscS_TM"/>
    <property type="match status" value="1"/>
</dbReference>
<feature type="region of interest" description="Disordered" evidence="7">
    <location>
        <begin position="83"/>
        <end position="184"/>
    </location>
</feature>
<dbReference type="RefSeq" id="WP_146438013.1">
    <property type="nucleotide sequence ID" value="NZ_SJPL01000001.1"/>
</dbReference>
<feature type="region of interest" description="Disordered" evidence="7">
    <location>
        <begin position="1053"/>
        <end position="1092"/>
    </location>
</feature>
<dbReference type="InterPro" id="IPR023408">
    <property type="entry name" value="MscS_beta-dom_sf"/>
</dbReference>